<reference evidence="4" key="2">
    <citation type="submission" date="2025-09" db="UniProtKB">
        <authorList>
            <consortium name="Ensembl"/>
        </authorList>
    </citation>
    <scope>IDENTIFICATION</scope>
</reference>
<accession>A0A8C9EIX1</accession>
<evidence type="ECO:0000313" key="4">
    <source>
        <dbReference type="Ensembl" id="ENSPSTP00000000911.1"/>
    </source>
</evidence>
<organism evidence="4 5">
    <name type="scientific">Pavo cristatus</name>
    <name type="common">Indian peafowl</name>
    <name type="synonym">Blue peafowl</name>
    <dbReference type="NCBI Taxonomy" id="9049"/>
    <lineage>
        <taxon>Eukaryota</taxon>
        <taxon>Metazoa</taxon>
        <taxon>Chordata</taxon>
        <taxon>Craniata</taxon>
        <taxon>Vertebrata</taxon>
        <taxon>Euteleostomi</taxon>
        <taxon>Archelosauria</taxon>
        <taxon>Archosauria</taxon>
        <taxon>Dinosauria</taxon>
        <taxon>Saurischia</taxon>
        <taxon>Theropoda</taxon>
        <taxon>Coelurosauria</taxon>
        <taxon>Aves</taxon>
        <taxon>Neognathae</taxon>
        <taxon>Galloanserae</taxon>
        <taxon>Galliformes</taxon>
        <taxon>Phasianidae</taxon>
        <taxon>Phasianinae</taxon>
        <taxon>Pavo</taxon>
    </lineage>
</organism>
<dbReference type="Pfam" id="PF08583">
    <property type="entry name" value="Cmc1"/>
    <property type="match status" value="1"/>
</dbReference>
<name>A0A8C9EIX1_PAVCR</name>
<evidence type="ECO:0000256" key="1">
    <source>
        <dbReference type="ARBA" id="ARBA00007347"/>
    </source>
</evidence>
<comment type="similarity">
    <text evidence="1 3">Belongs to the CMC family.</text>
</comment>
<proteinExistence type="inferred from homology"/>
<dbReference type="Ensembl" id="ENSPSTT00000000957.1">
    <property type="protein sequence ID" value="ENSPSTP00000000911.1"/>
    <property type="gene ID" value="ENSPSTG00000000739.1"/>
</dbReference>
<protein>
    <recommendedName>
        <fullName evidence="3">COX assembly mitochondrial protein</fullName>
    </recommendedName>
</protein>
<keyword evidence="2" id="KW-1015">Disulfide bond</keyword>
<keyword evidence="5" id="KW-1185">Reference proteome</keyword>
<dbReference type="AlphaFoldDB" id="A0A8C9EIX1"/>
<dbReference type="InterPro" id="IPR013892">
    <property type="entry name" value="Cyt_c_biogenesis_Cmc1-like"/>
</dbReference>
<evidence type="ECO:0000256" key="2">
    <source>
        <dbReference type="ARBA" id="ARBA00023157"/>
    </source>
</evidence>
<reference evidence="4" key="1">
    <citation type="submission" date="2025-08" db="UniProtKB">
        <authorList>
            <consortium name="Ensembl"/>
        </authorList>
    </citation>
    <scope>IDENTIFICATION</scope>
</reference>
<keyword evidence="3" id="KW-0496">Mitochondrion</keyword>
<evidence type="ECO:0000256" key="3">
    <source>
        <dbReference type="RuleBase" id="RU364104"/>
    </source>
</evidence>
<evidence type="ECO:0000313" key="5">
    <source>
        <dbReference type="Proteomes" id="UP000694428"/>
    </source>
</evidence>
<sequence>NALDIPNSKLRHVEKDVLIPQIMRDRAKELCSDKVQAFTKCCKETGFLMVVKCREENAKCFLLLCYYTGSWFYQLKPSDLGLFYAYWLLFYYFPRDCTPLSQLCSLVRINSSI</sequence>
<comment type="subcellular location">
    <subcellularLocation>
        <location evidence="3">Mitochondrion</location>
    </subcellularLocation>
</comment>
<dbReference type="Proteomes" id="UP000694428">
    <property type="component" value="Unplaced"/>
</dbReference>
<dbReference type="GO" id="GO:0005739">
    <property type="term" value="C:mitochondrion"/>
    <property type="evidence" value="ECO:0007669"/>
    <property type="project" value="UniProtKB-SubCell"/>
</dbReference>